<dbReference type="GO" id="GO:0005524">
    <property type="term" value="F:ATP binding"/>
    <property type="evidence" value="ECO:0007669"/>
    <property type="project" value="UniProtKB-KW"/>
</dbReference>
<dbReference type="GO" id="GO:0006310">
    <property type="term" value="P:DNA recombination"/>
    <property type="evidence" value="ECO:0007669"/>
    <property type="project" value="UniProtKB-KW"/>
</dbReference>
<keyword evidence="4" id="KW-0238">DNA-binding</keyword>
<evidence type="ECO:0000313" key="9">
    <source>
        <dbReference type="EMBL" id="KAA3472105.1"/>
    </source>
</evidence>
<gene>
    <name evidence="9" type="ORF">EPI10_022614</name>
</gene>
<evidence type="ECO:0000256" key="3">
    <source>
        <dbReference type="ARBA" id="ARBA00022840"/>
    </source>
</evidence>
<evidence type="ECO:0000259" key="7">
    <source>
        <dbReference type="PROSITE" id="PS50162"/>
    </source>
</evidence>
<dbReference type="PRINTS" id="PR00142">
    <property type="entry name" value="RECA"/>
</dbReference>
<dbReference type="PROSITE" id="PS50162">
    <property type="entry name" value="RECA_2"/>
    <property type="match status" value="1"/>
</dbReference>
<dbReference type="GO" id="GO:0003697">
    <property type="term" value="F:single-stranded DNA binding"/>
    <property type="evidence" value="ECO:0007669"/>
    <property type="project" value="InterPro"/>
</dbReference>
<dbReference type="InterPro" id="IPR013765">
    <property type="entry name" value="DNA_recomb/repair_RecA"/>
</dbReference>
<dbReference type="EMBL" id="SMMG02000005">
    <property type="protein sequence ID" value="KAA3472105.1"/>
    <property type="molecule type" value="Genomic_DNA"/>
</dbReference>
<accession>A0A5B6VT07</accession>
<dbReference type="PROSITE" id="PS00321">
    <property type="entry name" value="RECA_1"/>
    <property type="match status" value="1"/>
</dbReference>
<dbReference type="OrthoDB" id="5957327at2759"/>
<evidence type="ECO:0000313" key="10">
    <source>
        <dbReference type="Proteomes" id="UP000325315"/>
    </source>
</evidence>
<evidence type="ECO:0000256" key="5">
    <source>
        <dbReference type="ARBA" id="ARBA00023172"/>
    </source>
</evidence>
<dbReference type="PROSITE" id="PS50163">
    <property type="entry name" value="RECA_3"/>
    <property type="match status" value="1"/>
</dbReference>
<reference evidence="10" key="1">
    <citation type="journal article" date="2019" name="Plant Biotechnol. J.">
        <title>Genome sequencing of the Australian wild diploid species Gossypium australe highlights disease resistance and delayed gland morphogenesis.</title>
        <authorList>
            <person name="Cai Y."/>
            <person name="Cai X."/>
            <person name="Wang Q."/>
            <person name="Wang P."/>
            <person name="Zhang Y."/>
            <person name="Cai C."/>
            <person name="Xu Y."/>
            <person name="Wang K."/>
            <person name="Zhou Z."/>
            <person name="Wang C."/>
            <person name="Geng S."/>
            <person name="Li B."/>
            <person name="Dong Q."/>
            <person name="Hou Y."/>
            <person name="Wang H."/>
            <person name="Ai P."/>
            <person name="Liu Z."/>
            <person name="Yi F."/>
            <person name="Sun M."/>
            <person name="An G."/>
            <person name="Cheng J."/>
            <person name="Zhang Y."/>
            <person name="Shi Q."/>
            <person name="Xie Y."/>
            <person name="Shi X."/>
            <person name="Chang Y."/>
            <person name="Huang F."/>
            <person name="Chen Y."/>
            <person name="Hong S."/>
            <person name="Mi L."/>
            <person name="Sun Q."/>
            <person name="Zhang L."/>
            <person name="Zhou B."/>
            <person name="Peng R."/>
            <person name="Zhang X."/>
            <person name="Liu F."/>
        </authorList>
    </citation>
    <scope>NUCLEOTIDE SEQUENCE [LARGE SCALE GENOMIC DNA]</scope>
    <source>
        <strain evidence="10">cv. PA1801</strain>
    </source>
</reference>
<dbReference type="InterPro" id="IPR023400">
    <property type="entry name" value="RecA_C_sf"/>
</dbReference>
<dbReference type="PANTHER" id="PTHR45900">
    <property type="entry name" value="RECA"/>
    <property type="match status" value="1"/>
</dbReference>
<evidence type="ECO:0000256" key="1">
    <source>
        <dbReference type="ARBA" id="ARBA00009391"/>
    </source>
</evidence>
<dbReference type="GO" id="GO:0140664">
    <property type="term" value="F:ATP-dependent DNA damage sensor activity"/>
    <property type="evidence" value="ECO:0007669"/>
    <property type="project" value="InterPro"/>
</dbReference>
<dbReference type="Pfam" id="PF00154">
    <property type="entry name" value="RecA_N"/>
    <property type="match status" value="3"/>
</dbReference>
<dbReference type="CDD" id="cd00983">
    <property type="entry name" value="RecA"/>
    <property type="match status" value="1"/>
</dbReference>
<dbReference type="InterPro" id="IPR020584">
    <property type="entry name" value="DNA_recomb/repair_RecA_CS"/>
</dbReference>
<dbReference type="InterPro" id="IPR049428">
    <property type="entry name" value="RecA-like_N"/>
</dbReference>
<dbReference type="InterPro" id="IPR020587">
    <property type="entry name" value="RecA_monomer-monomer_interface"/>
</dbReference>
<dbReference type="PANTHER" id="PTHR45900:SF4">
    <property type="entry name" value="DNA REPAIR PROTEIN RECA HOMOLOG 2, MITOCHONDRIAL"/>
    <property type="match status" value="1"/>
</dbReference>
<dbReference type="AlphaFoldDB" id="A0A5B6VT07"/>
<dbReference type="InterPro" id="IPR020588">
    <property type="entry name" value="RecA_ATP-bd"/>
</dbReference>
<keyword evidence="2 6" id="KW-0547">Nucleotide-binding</keyword>
<dbReference type="Gene3D" id="3.40.50.300">
    <property type="entry name" value="P-loop containing nucleotide triphosphate hydrolases"/>
    <property type="match status" value="2"/>
</dbReference>
<dbReference type="Proteomes" id="UP000325315">
    <property type="component" value="Unassembled WGS sequence"/>
</dbReference>
<dbReference type="SUPFAM" id="SSF54752">
    <property type="entry name" value="RecA protein, C-terminal domain"/>
    <property type="match status" value="1"/>
</dbReference>
<comment type="caution">
    <text evidence="9">The sequence shown here is derived from an EMBL/GenBank/DDBJ whole genome shotgun (WGS) entry which is preliminary data.</text>
</comment>
<evidence type="ECO:0000256" key="6">
    <source>
        <dbReference type="RuleBase" id="RU003422"/>
    </source>
</evidence>
<proteinExistence type="inferred from homology"/>
<keyword evidence="5" id="KW-0233">DNA recombination</keyword>
<keyword evidence="10" id="KW-1185">Reference proteome</keyword>
<keyword evidence="3 6" id="KW-0067">ATP-binding</keyword>
<feature type="domain" description="RecA family profile 1" evidence="7">
    <location>
        <begin position="93"/>
        <end position="301"/>
    </location>
</feature>
<evidence type="ECO:0000256" key="4">
    <source>
        <dbReference type="ARBA" id="ARBA00023125"/>
    </source>
</evidence>
<sequence length="440" mass="48583">MAISFNSIVLNAVSKSPRLFPKFTRRDAITFVGASTRNLSSVGDVSEYQFDEFHDDNKEIKKDGALREALSQLAGDFGRESMLSVQRFFRSRHTPVISTGSIKLDLALGIGGLPKGRMVEIYGQEASGKTTLALHIIKEAQKRGVLINIPAGNSLYLIANMKTGYCAYFDVENAMDPSLAEAIGVNTQNLLISLPDCAENLLCAVDTLTKSGSVDVIVVDSDLHLYFAFWSVVCTCWRRSVSMACYASFHSVAALVPQCEIDGSVGDNKRDVQARIMTQALRKISSSLCHSKTLILFLNQVRYNSKQGQAFGHMDEVTCGGNALKFYSAIRLRMIRTGLLKNEDKVTGLGVCVQVVKNKLAPVMQKAELGIQFGRGFCRESEVLELACEYGIINKEGINYYIEGKIFSGKQEAERYLAKKDGVLENIAMALRTILFERKM</sequence>
<evidence type="ECO:0000256" key="2">
    <source>
        <dbReference type="ARBA" id="ARBA00022741"/>
    </source>
</evidence>
<organism evidence="9 10">
    <name type="scientific">Gossypium australe</name>
    <dbReference type="NCBI Taxonomy" id="47621"/>
    <lineage>
        <taxon>Eukaryota</taxon>
        <taxon>Viridiplantae</taxon>
        <taxon>Streptophyta</taxon>
        <taxon>Embryophyta</taxon>
        <taxon>Tracheophyta</taxon>
        <taxon>Spermatophyta</taxon>
        <taxon>Magnoliopsida</taxon>
        <taxon>eudicotyledons</taxon>
        <taxon>Gunneridae</taxon>
        <taxon>Pentapetalae</taxon>
        <taxon>rosids</taxon>
        <taxon>malvids</taxon>
        <taxon>Malvales</taxon>
        <taxon>Malvaceae</taxon>
        <taxon>Malvoideae</taxon>
        <taxon>Gossypium</taxon>
    </lineage>
</organism>
<dbReference type="InterPro" id="IPR027417">
    <property type="entry name" value="P-loop_NTPase"/>
</dbReference>
<protein>
    <submittedName>
        <fullName evidence="9">DNA repair protein recA-like protein 2, mitochondrial</fullName>
    </submittedName>
</protein>
<comment type="similarity">
    <text evidence="1 6">Belongs to the RecA family.</text>
</comment>
<dbReference type="GO" id="GO:0006281">
    <property type="term" value="P:DNA repair"/>
    <property type="evidence" value="ECO:0007669"/>
    <property type="project" value="InterPro"/>
</dbReference>
<evidence type="ECO:0000259" key="8">
    <source>
        <dbReference type="PROSITE" id="PS50163"/>
    </source>
</evidence>
<feature type="domain" description="RecA family profile 2" evidence="8">
    <location>
        <begin position="308"/>
        <end position="382"/>
    </location>
</feature>
<name>A0A5B6VT07_9ROSI</name>
<dbReference type="SUPFAM" id="SSF52540">
    <property type="entry name" value="P-loop containing nucleoside triphosphate hydrolases"/>
    <property type="match status" value="1"/>
</dbReference>